<dbReference type="Gene3D" id="1.10.1760.10">
    <property type="entry name" value="Actin-related protein 2/3 complex subunit 3"/>
    <property type="match status" value="1"/>
</dbReference>
<dbReference type="SUPFAM" id="SSF50729">
    <property type="entry name" value="PH domain-like"/>
    <property type="match status" value="1"/>
</dbReference>
<comment type="subcellular location">
    <subcellularLocation>
        <location evidence="1">Cytoplasm</location>
        <location evidence="1">Cytoskeleton</location>
    </subcellularLocation>
</comment>
<dbReference type="AlphaFoldDB" id="A0A0R3PYX3"/>
<dbReference type="GO" id="GO:0034314">
    <property type="term" value="P:Arp2/3 complex-mediated actin nucleation"/>
    <property type="evidence" value="ECO:0007669"/>
    <property type="project" value="InterPro"/>
</dbReference>
<keyword evidence="4" id="KW-0009">Actin-binding</keyword>
<dbReference type="GO" id="GO:0003779">
    <property type="term" value="F:actin binding"/>
    <property type="evidence" value="ECO:0007669"/>
    <property type="project" value="UniProtKB-KW"/>
</dbReference>
<dbReference type="InterPro" id="IPR011993">
    <property type="entry name" value="PH-like_dom_sf"/>
</dbReference>
<name>A0A0R3PYX3_ANGCS</name>
<dbReference type="InterPro" id="IPR001849">
    <property type="entry name" value="PH_domain"/>
</dbReference>
<dbReference type="Pfam" id="PF00169">
    <property type="entry name" value="PH"/>
    <property type="match status" value="1"/>
</dbReference>
<evidence type="ECO:0000313" key="7">
    <source>
        <dbReference type="WBParaSite" id="ACOC_0001167101-mRNA-1"/>
    </source>
</evidence>
<evidence type="ECO:0000259" key="6">
    <source>
        <dbReference type="PROSITE" id="PS50003"/>
    </source>
</evidence>
<dbReference type="SMART" id="SM00233">
    <property type="entry name" value="PH"/>
    <property type="match status" value="1"/>
</dbReference>
<evidence type="ECO:0000256" key="3">
    <source>
        <dbReference type="ARBA" id="ARBA00022490"/>
    </source>
</evidence>
<dbReference type="Gene3D" id="2.30.29.30">
    <property type="entry name" value="Pleckstrin-homology domain (PH domain)/Phosphotyrosine-binding domain (PTB)"/>
    <property type="match status" value="1"/>
</dbReference>
<dbReference type="WBParaSite" id="ACOC_0001167101-mRNA-1">
    <property type="protein sequence ID" value="ACOC_0001167101-mRNA-1"/>
    <property type="gene ID" value="ACOC_0001167101"/>
</dbReference>
<dbReference type="GO" id="GO:0030833">
    <property type="term" value="P:regulation of actin filament polymerization"/>
    <property type="evidence" value="ECO:0007669"/>
    <property type="project" value="InterPro"/>
</dbReference>
<organism evidence="7">
    <name type="scientific">Angiostrongylus costaricensis</name>
    <name type="common">Nematode worm</name>
    <dbReference type="NCBI Taxonomy" id="334426"/>
    <lineage>
        <taxon>Eukaryota</taxon>
        <taxon>Metazoa</taxon>
        <taxon>Ecdysozoa</taxon>
        <taxon>Nematoda</taxon>
        <taxon>Chromadorea</taxon>
        <taxon>Rhabditida</taxon>
        <taxon>Rhabditina</taxon>
        <taxon>Rhabditomorpha</taxon>
        <taxon>Strongyloidea</taxon>
        <taxon>Metastrongylidae</taxon>
        <taxon>Angiostrongylus</taxon>
    </lineage>
</organism>
<dbReference type="InterPro" id="IPR007204">
    <property type="entry name" value="ARPC3"/>
</dbReference>
<dbReference type="PROSITE" id="PS50003">
    <property type="entry name" value="PH_DOMAIN"/>
    <property type="match status" value="1"/>
</dbReference>
<evidence type="ECO:0000256" key="5">
    <source>
        <dbReference type="ARBA" id="ARBA00023212"/>
    </source>
</evidence>
<keyword evidence="3" id="KW-0963">Cytoplasm</keyword>
<dbReference type="InterPro" id="IPR036753">
    <property type="entry name" value="ARPC3_sf"/>
</dbReference>
<comment type="similarity">
    <text evidence="2">Belongs to the ARPC3 family.</text>
</comment>
<dbReference type="Pfam" id="PF04062">
    <property type="entry name" value="P21-Arc"/>
    <property type="match status" value="1"/>
</dbReference>
<reference evidence="7" key="1">
    <citation type="submission" date="2017-02" db="UniProtKB">
        <authorList>
            <consortium name="WormBaseParasite"/>
        </authorList>
    </citation>
    <scope>IDENTIFICATION</scope>
</reference>
<feature type="domain" description="PH" evidence="6">
    <location>
        <begin position="14"/>
        <end position="108"/>
    </location>
</feature>
<protein>
    <submittedName>
        <fullName evidence="7">PH domain-containing protein</fullName>
    </submittedName>
</protein>
<proteinExistence type="inferred from homology"/>
<evidence type="ECO:0000256" key="2">
    <source>
        <dbReference type="ARBA" id="ARBA00010856"/>
    </source>
</evidence>
<dbReference type="PANTHER" id="PTHR12391">
    <property type="entry name" value="ARP2/3 COMPLEX 21 KD SUBUNIT"/>
    <property type="match status" value="1"/>
</dbReference>
<dbReference type="OMA" id="GNECEFI"/>
<dbReference type="GO" id="GO:0005885">
    <property type="term" value="C:Arp2/3 protein complex"/>
    <property type="evidence" value="ECO:0007669"/>
    <property type="project" value="InterPro"/>
</dbReference>
<sequence>LKENFSLELVLDTIINLLAWLQDFRWRPCFAVLKANLLFVFDKQDDPEPPFLILIIEDCFVELCDENKLGRDFTFEIKYKTTGRSFVFAAEDFKALERWVSLLTITPIDYIWCVYENNKDYSKMPAYHSKIDAEMVVANMALLPLRSNFKGPAPRMYYKSIKGFAVLSKNKGNECEFIIQAFTKIQFLVVKYLTFAGTDAEVDIIDEALMYFKPNIFFREFEIKGPSDRTLIYLTLYITECLRKLQRSPNKVAGLKDLATLALSRQLPIPGEADFPLNNMYKIPANKQEEETMRAYLQQLRQELGVRLCDLAFPDPSTKPSKVIVFSVGAF</sequence>
<keyword evidence="5" id="KW-0206">Cytoskeleton</keyword>
<evidence type="ECO:0000256" key="1">
    <source>
        <dbReference type="ARBA" id="ARBA00004245"/>
    </source>
</evidence>
<evidence type="ECO:0000256" key="4">
    <source>
        <dbReference type="ARBA" id="ARBA00023203"/>
    </source>
</evidence>
<dbReference type="SUPFAM" id="SSF69060">
    <property type="entry name" value="Arp2/3 complex 21 kDa subunit ARPC3"/>
    <property type="match status" value="1"/>
</dbReference>
<accession>A0A0R3PYX3</accession>